<evidence type="ECO:0000313" key="3">
    <source>
        <dbReference type="EMBL" id="MBU3828679.1"/>
    </source>
</evidence>
<evidence type="ECO:0000256" key="2">
    <source>
        <dbReference type="SAM" id="SignalP"/>
    </source>
</evidence>
<evidence type="ECO:0000313" key="4">
    <source>
        <dbReference type="Proteomes" id="UP000823844"/>
    </source>
</evidence>
<dbReference type="EMBL" id="JAHLFT010000076">
    <property type="protein sequence ID" value="MBU3828679.1"/>
    <property type="molecule type" value="Genomic_DNA"/>
</dbReference>
<name>A0A9E2NVR4_9LACO</name>
<dbReference type="Proteomes" id="UP000823844">
    <property type="component" value="Unassembled WGS sequence"/>
</dbReference>
<keyword evidence="2" id="KW-0732">Signal</keyword>
<feature type="compositionally biased region" description="Basic residues" evidence="1">
    <location>
        <begin position="131"/>
        <end position="143"/>
    </location>
</feature>
<sequence>MKKMKKAILVSVLFLILGAVAPCGNVFADTGSDSSDVKTTTTFKVPNNFTSSYSVNSINESKAYAPSGGGVSFGGIGFGGIGFGGGTSTAIGAGAVGTGAAIHYMRGKKKRSKKVRPKRRHPHKSAEHTKNRSRKNHDKHTGHRSGPSDKKKRQNGRYR</sequence>
<dbReference type="AlphaFoldDB" id="A0A9E2NVR4"/>
<reference evidence="3" key="2">
    <citation type="submission" date="2021-04" db="EMBL/GenBank/DDBJ databases">
        <authorList>
            <person name="Gilroy R."/>
        </authorList>
    </citation>
    <scope>NUCLEOTIDE SEQUENCE</scope>
    <source>
        <strain evidence="3">F6-686</strain>
    </source>
</reference>
<proteinExistence type="predicted"/>
<feature type="compositionally biased region" description="Basic residues" evidence="1">
    <location>
        <begin position="105"/>
        <end position="123"/>
    </location>
</feature>
<reference evidence="3" key="1">
    <citation type="journal article" date="2021" name="PeerJ">
        <title>Extensive microbial diversity within the chicken gut microbiome revealed by metagenomics and culture.</title>
        <authorList>
            <person name="Gilroy R."/>
            <person name="Ravi A."/>
            <person name="Getino M."/>
            <person name="Pursley I."/>
            <person name="Horton D.L."/>
            <person name="Alikhan N.F."/>
            <person name="Baker D."/>
            <person name="Gharbi K."/>
            <person name="Hall N."/>
            <person name="Watson M."/>
            <person name="Adriaenssens E.M."/>
            <person name="Foster-Nyarko E."/>
            <person name="Jarju S."/>
            <person name="Secka A."/>
            <person name="Antonio M."/>
            <person name="Oren A."/>
            <person name="Chaudhuri R.R."/>
            <person name="La Ragione R."/>
            <person name="Hildebrand F."/>
            <person name="Pallen M.J."/>
        </authorList>
    </citation>
    <scope>NUCLEOTIDE SEQUENCE</scope>
    <source>
        <strain evidence="3">F6-686</strain>
    </source>
</reference>
<protein>
    <submittedName>
        <fullName evidence="3">Uncharacterized protein</fullName>
    </submittedName>
</protein>
<feature type="chain" id="PRO_5039557656" evidence="2">
    <location>
        <begin position="29"/>
        <end position="159"/>
    </location>
</feature>
<accession>A0A9E2NVR4</accession>
<comment type="caution">
    <text evidence="3">The sequence shown here is derived from an EMBL/GenBank/DDBJ whole genome shotgun (WGS) entry which is preliminary data.</text>
</comment>
<feature type="signal peptide" evidence="2">
    <location>
        <begin position="1"/>
        <end position="28"/>
    </location>
</feature>
<evidence type="ECO:0000256" key="1">
    <source>
        <dbReference type="SAM" id="MobiDB-lite"/>
    </source>
</evidence>
<organism evidence="3 4">
    <name type="scientific">Candidatus Lactobacillus pullistercoris</name>
    <dbReference type="NCBI Taxonomy" id="2838636"/>
    <lineage>
        <taxon>Bacteria</taxon>
        <taxon>Bacillati</taxon>
        <taxon>Bacillota</taxon>
        <taxon>Bacilli</taxon>
        <taxon>Lactobacillales</taxon>
        <taxon>Lactobacillaceae</taxon>
        <taxon>Lactobacillus</taxon>
    </lineage>
</organism>
<feature type="region of interest" description="Disordered" evidence="1">
    <location>
        <begin position="103"/>
        <end position="159"/>
    </location>
</feature>
<feature type="compositionally biased region" description="Basic residues" evidence="1">
    <location>
        <begin position="150"/>
        <end position="159"/>
    </location>
</feature>
<gene>
    <name evidence="3" type="ORF">H9806_06075</name>
</gene>